<reference evidence="2 3" key="1">
    <citation type="submission" date="2022-08" db="EMBL/GenBank/DDBJ databases">
        <title>Reclassification of Massilia species as members of the genera Telluria, Duganella, Pseudoduganella, Mokoshia gen. nov. and Zemynaea gen. nov. using orthogonal and non-orthogonal genome-based approaches.</title>
        <authorList>
            <person name="Bowman J.P."/>
        </authorList>
    </citation>
    <scope>NUCLEOTIDE SEQUENCE [LARGE SCALE GENOMIC DNA]</scope>
    <source>
        <strain evidence="2 3">LMG 28164</strain>
    </source>
</reference>
<feature type="domain" description="HNH endonuclease 5" evidence="1">
    <location>
        <begin position="4"/>
        <end position="53"/>
    </location>
</feature>
<dbReference type="Proteomes" id="UP001205560">
    <property type="component" value="Unassembled WGS sequence"/>
</dbReference>
<dbReference type="InterPro" id="IPR029471">
    <property type="entry name" value="HNH_5"/>
</dbReference>
<keyword evidence="2" id="KW-0378">Hydrolase</keyword>
<gene>
    <name evidence="2" type="ORF">NX782_12340</name>
</gene>
<dbReference type="GO" id="GO:0004519">
    <property type="term" value="F:endonuclease activity"/>
    <property type="evidence" value="ECO:0007669"/>
    <property type="project" value="UniProtKB-KW"/>
</dbReference>
<keyword evidence="2" id="KW-0540">Nuclease</keyword>
<keyword evidence="2" id="KW-0255">Endonuclease</keyword>
<evidence type="ECO:0000313" key="2">
    <source>
        <dbReference type="EMBL" id="MCS0589992.1"/>
    </source>
</evidence>
<proteinExistence type="predicted"/>
<dbReference type="EMBL" id="JANUGX010000013">
    <property type="protein sequence ID" value="MCS0589992.1"/>
    <property type="molecule type" value="Genomic_DNA"/>
</dbReference>
<evidence type="ECO:0000259" key="1">
    <source>
        <dbReference type="Pfam" id="PF14279"/>
    </source>
</evidence>
<dbReference type="RefSeq" id="WP_258845769.1">
    <property type="nucleotide sequence ID" value="NZ_JANUGX010000013.1"/>
</dbReference>
<dbReference type="Pfam" id="PF14279">
    <property type="entry name" value="HNH_5"/>
    <property type="match status" value="1"/>
</dbReference>
<sequence length="415" mass="47133">MKQCIICRKFKEAFSDEHVIPDALGGYYHIYSVCTQCNSRMGSTVDVKLVNHKFSEFQRFTLGLKGKSKKLPNPFIGIHRIDGEESRRVQLRIDGDGKLVPYVVPTVEYEKLDDGTRVSICVDASDKNKLSGILDGVAKKLKVPLEQLKLPEQAVRSIARPNIQGGFSIDLFEFKIGLLKIAYEFAVDTIPEYFHDDAAVEIAEILFHADHSRVEKYVNIGSGFERNLFSSLEKYLDIAKKKHFLVLCSHRAGGLSCLMHLHQLFAVGVSLSKKMYPDHLFVVGVNDIEKKSFRKIFGEELSREVYGVPFLRFQYYFENEAALMRFQELQMSEHFEVIQVKGEIPVFDKSGNALETTLNEKMNAVAPLAKSEFLSEKEFICTYNFAEDVFVKVNPGGELVQVTAVREEYVNVSKI</sequence>
<organism evidence="2 3">
    <name type="scientific">Massilia norwichensis</name>
    <dbReference type="NCBI Taxonomy" id="1442366"/>
    <lineage>
        <taxon>Bacteria</taxon>
        <taxon>Pseudomonadati</taxon>
        <taxon>Pseudomonadota</taxon>
        <taxon>Betaproteobacteria</taxon>
        <taxon>Burkholderiales</taxon>
        <taxon>Oxalobacteraceae</taxon>
        <taxon>Telluria group</taxon>
        <taxon>Massilia</taxon>
    </lineage>
</organism>
<evidence type="ECO:0000313" key="3">
    <source>
        <dbReference type="Proteomes" id="UP001205560"/>
    </source>
</evidence>
<keyword evidence="3" id="KW-1185">Reference proteome</keyword>
<accession>A0ABT2A799</accession>
<name>A0ABT2A799_9BURK</name>
<protein>
    <submittedName>
        <fullName evidence="2">HNH endonuclease</fullName>
    </submittedName>
</protein>
<comment type="caution">
    <text evidence="2">The sequence shown here is derived from an EMBL/GenBank/DDBJ whole genome shotgun (WGS) entry which is preliminary data.</text>
</comment>